<keyword evidence="3" id="KW-1185">Reference proteome</keyword>
<feature type="domain" description="Mannosylglycerate hydrolase MGH1-like glycoside hydrolase" evidence="1">
    <location>
        <begin position="121"/>
        <end position="375"/>
    </location>
</feature>
<reference evidence="3" key="1">
    <citation type="submission" date="2009-12" db="EMBL/GenBank/DDBJ databases">
        <title>Complete sequence of Treponema azotonutricium strain ZAS-9.</title>
        <authorList>
            <person name="Tetu S.G."/>
            <person name="Matson E."/>
            <person name="Ren Q."/>
            <person name="Seshadri R."/>
            <person name="Elbourne L."/>
            <person name="Hassan K.A."/>
            <person name="Durkin A."/>
            <person name="Radune D."/>
            <person name="Mohamoud Y."/>
            <person name="Shay R."/>
            <person name="Jin S."/>
            <person name="Zhang X."/>
            <person name="Lucey K."/>
            <person name="Ballor N.R."/>
            <person name="Ottesen E."/>
            <person name="Rosenthal R."/>
            <person name="Allen A."/>
            <person name="Leadbetter J.R."/>
            <person name="Paulsen I.T."/>
        </authorList>
    </citation>
    <scope>NUCLEOTIDE SEQUENCE [LARGE SCALE GENOMIC DNA]</scope>
    <source>
        <strain evidence="3">ATCC BAA-888 / DSM 13862 / ZAS-9</strain>
    </source>
</reference>
<dbReference type="AlphaFoldDB" id="F5YEB6"/>
<dbReference type="KEGG" id="taz:TREAZ_0208"/>
<dbReference type="STRING" id="545695.TREAZ_0208"/>
<evidence type="ECO:0000259" key="1">
    <source>
        <dbReference type="Pfam" id="PF22422"/>
    </source>
</evidence>
<dbReference type="HOGENOM" id="CLU_034536_0_0_12"/>
<name>F5YEB6_LEAAZ</name>
<sequence length="499" mass="57458">MDIAPIKTSVEFNTSDPFLMKLYDAADTMLKRNIKNFAGRPVLIEGGGYNSIWIETQPMGGEMYAKRCMEAAINNVLLFMEYQHENGRYPYRLSVVDGALEPAYFQFQGFCFPHHALNLYYWSKKKSPLYLEKLYKSLEAYDTYLWKYRDSDGDGCLEIWCPLDTGEDFSNRFAGATEAHWNWPGETAPKNDPVFPIESMDVMAYSHDARSALAKISAILNNGREKEWLEKAKKIREKIHSYLWDDSRGACYDRGRDNAFMPALQHNNLRVMYHEAFSENMAQRFVKEHLLNPEEFFTPMPLPSIAVNNPVFRNISENNWSGQCEGLTYQRAIRALENYDFYSELTRIGNKLLDCVGKRNTFPQQFDPFTGEFSEADKRTTYGPTALSVLEYISRFYGVHVQFDEIWWGALGRGEHELSYTQHWGGDSYTVETKGGKISGSFNGNEIFLLPRGLRAASDWQGRVKRLINASEKALEAEFVINGEKGTVLLKPNEIFFRK</sequence>
<dbReference type="Gene3D" id="1.50.10.10">
    <property type="match status" value="1"/>
</dbReference>
<dbReference type="InterPro" id="IPR012341">
    <property type="entry name" value="6hp_glycosidase-like_sf"/>
</dbReference>
<evidence type="ECO:0000313" key="2">
    <source>
        <dbReference type="EMBL" id="AEF80412.1"/>
    </source>
</evidence>
<reference evidence="2 3" key="2">
    <citation type="journal article" date="2011" name="ISME J.">
        <title>RNA-seq reveals cooperative metabolic interactions between two termite-gut spirochete species in co-culture.</title>
        <authorList>
            <person name="Rosenthal A.Z."/>
            <person name="Matson E.G."/>
            <person name="Eldar A."/>
            <person name="Leadbetter J.R."/>
        </authorList>
    </citation>
    <scope>NUCLEOTIDE SEQUENCE [LARGE SCALE GENOMIC DNA]</scope>
    <source>
        <strain evidence="3">ATCC BAA-888 / DSM 13862 / ZAS-9</strain>
    </source>
</reference>
<dbReference type="SUPFAM" id="SSF48208">
    <property type="entry name" value="Six-hairpin glycosidases"/>
    <property type="match status" value="1"/>
</dbReference>
<protein>
    <recommendedName>
        <fullName evidence="1">Mannosylglycerate hydrolase MGH1-like glycoside hydrolase domain-containing protein</fullName>
    </recommendedName>
</protein>
<dbReference type="InParanoid" id="F5YEB6"/>
<dbReference type="GO" id="GO:0005975">
    <property type="term" value="P:carbohydrate metabolic process"/>
    <property type="evidence" value="ECO:0007669"/>
    <property type="project" value="InterPro"/>
</dbReference>
<dbReference type="EMBL" id="CP001841">
    <property type="protein sequence ID" value="AEF80412.1"/>
    <property type="molecule type" value="Genomic_DNA"/>
</dbReference>
<gene>
    <name evidence="2" type="ordered locus">TREAZ_0208</name>
</gene>
<dbReference type="Proteomes" id="UP000009222">
    <property type="component" value="Chromosome"/>
</dbReference>
<dbReference type="eggNOG" id="COG3408">
    <property type="taxonomic scope" value="Bacteria"/>
</dbReference>
<proteinExistence type="predicted"/>
<accession>F5YEB6</accession>
<dbReference type="RefSeq" id="WP_015711718.1">
    <property type="nucleotide sequence ID" value="NC_015577.1"/>
</dbReference>
<dbReference type="Pfam" id="PF22422">
    <property type="entry name" value="MGH1-like_GH"/>
    <property type="match status" value="1"/>
</dbReference>
<dbReference type="InterPro" id="IPR008928">
    <property type="entry name" value="6-hairpin_glycosidase_sf"/>
</dbReference>
<dbReference type="InterPro" id="IPR054491">
    <property type="entry name" value="MGH1-like_GH"/>
</dbReference>
<organism evidence="2 3">
    <name type="scientific">Leadbettera azotonutricia (strain ATCC BAA-888 / DSM 13862 / ZAS-9)</name>
    <name type="common">Treponema azotonutricium</name>
    <dbReference type="NCBI Taxonomy" id="545695"/>
    <lineage>
        <taxon>Bacteria</taxon>
        <taxon>Pseudomonadati</taxon>
        <taxon>Spirochaetota</taxon>
        <taxon>Spirochaetia</taxon>
        <taxon>Spirochaetales</taxon>
        <taxon>Breznakiellaceae</taxon>
        <taxon>Leadbettera</taxon>
    </lineage>
</organism>
<evidence type="ECO:0000313" key="3">
    <source>
        <dbReference type="Proteomes" id="UP000009222"/>
    </source>
</evidence>